<feature type="region of interest" description="Disordered" evidence="1">
    <location>
        <begin position="126"/>
        <end position="206"/>
    </location>
</feature>
<dbReference type="Proteomes" id="UP000217199">
    <property type="component" value="Unassembled WGS sequence"/>
</dbReference>
<keyword evidence="2" id="KW-1133">Transmembrane helix</keyword>
<evidence type="ECO:0000256" key="2">
    <source>
        <dbReference type="SAM" id="Phobius"/>
    </source>
</evidence>
<reference evidence="3 4" key="1">
    <citation type="journal article" date="2017" name="Mol. Ecol.">
        <title>Comparative and population genomic landscape of Phellinus noxius: A hypervariable fungus causing root rot in trees.</title>
        <authorList>
            <person name="Chung C.L."/>
            <person name="Lee T.J."/>
            <person name="Akiba M."/>
            <person name="Lee H.H."/>
            <person name="Kuo T.H."/>
            <person name="Liu D."/>
            <person name="Ke H.M."/>
            <person name="Yokoi T."/>
            <person name="Roa M.B."/>
            <person name="Lu M.J."/>
            <person name="Chang Y.Y."/>
            <person name="Ann P.J."/>
            <person name="Tsai J.N."/>
            <person name="Chen C.Y."/>
            <person name="Tzean S.S."/>
            <person name="Ota Y."/>
            <person name="Hattori T."/>
            <person name="Sahashi N."/>
            <person name="Liou R.F."/>
            <person name="Kikuchi T."/>
            <person name="Tsai I.J."/>
        </authorList>
    </citation>
    <scope>NUCLEOTIDE SEQUENCE [LARGE SCALE GENOMIC DNA]</scope>
    <source>
        <strain evidence="3 4">FFPRI411160</strain>
    </source>
</reference>
<dbReference type="EMBL" id="NBII01000003">
    <property type="protein sequence ID" value="PAV20402.1"/>
    <property type="molecule type" value="Genomic_DNA"/>
</dbReference>
<gene>
    <name evidence="3" type="ORF">PNOK_0302900</name>
</gene>
<sequence length="206" mass="23182">MSLSTAENSVSITSRLTVTNTLAFIFSISIRGILFAMLVCFIWKLYQPEPIHAAPIVIVKSRRRIKASDLHKEKYLVDPKDIELAKVEKAKAEKETVTTSVVEVTENSEEEDGRGKKFWKNIVGKKKDDSSGTLEKSKVEGRPRAQSDPTSDRKGHRSVKDAARDRFSKIVRPEIPKIEDILKGKKESTPHIPRAVQPSRKRGSTM</sequence>
<feature type="compositionally biased region" description="Basic and acidic residues" evidence="1">
    <location>
        <begin position="126"/>
        <end position="189"/>
    </location>
</feature>
<protein>
    <submittedName>
        <fullName evidence="3">Uncharacterized protein</fullName>
    </submittedName>
</protein>
<name>A0A286ULF9_9AGAM</name>
<evidence type="ECO:0000313" key="3">
    <source>
        <dbReference type="EMBL" id="PAV20402.1"/>
    </source>
</evidence>
<feature type="transmembrane region" description="Helical" evidence="2">
    <location>
        <begin position="21"/>
        <end position="46"/>
    </location>
</feature>
<keyword evidence="4" id="KW-1185">Reference proteome</keyword>
<comment type="caution">
    <text evidence="3">The sequence shown here is derived from an EMBL/GenBank/DDBJ whole genome shotgun (WGS) entry which is preliminary data.</text>
</comment>
<accession>A0A286ULF9</accession>
<organism evidence="3 4">
    <name type="scientific">Pyrrhoderma noxium</name>
    <dbReference type="NCBI Taxonomy" id="2282107"/>
    <lineage>
        <taxon>Eukaryota</taxon>
        <taxon>Fungi</taxon>
        <taxon>Dikarya</taxon>
        <taxon>Basidiomycota</taxon>
        <taxon>Agaricomycotina</taxon>
        <taxon>Agaricomycetes</taxon>
        <taxon>Hymenochaetales</taxon>
        <taxon>Hymenochaetaceae</taxon>
        <taxon>Pyrrhoderma</taxon>
    </lineage>
</organism>
<dbReference type="AlphaFoldDB" id="A0A286ULF9"/>
<keyword evidence="2" id="KW-0472">Membrane</keyword>
<proteinExistence type="predicted"/>
<evidence type="ECO:0000313" key="4">
    <source>
        <dbReference type="Proteomes" id="UP000217199"/>
    </source>
</evidence>
<keyword evidence="2" id="KW-0812">Transmembrane</keyword>
<dbReference type="InParanoid" id="A0A286ULF9"/>
<evidence type="ECO:0000256" key="1">
    <source>
        <dbReference type="SAM" id="MobiDB-lite"/>
    </source>
</evidence>